<feature type="compositionally biased region" description="Acidic residues" evidence="1">
    <location>
        <begin position="376"/>
        <end position="388"/>
    </location>
</feature>
<dbReference type="EMBL" id="JARGDH010000004">
    <property type="protein sequence ID" value="KAL0269117.1"/>
    <property type="molecule type" value="Genomic_DNA"/>
</dbReference>
<evidence type="ECO:0000256" key="2">
    <source>
        <dbReference type="SAM" id="SignalP"/>
    </source>
</evidence>
<feature type="signal peptide" evidence="2">
    <location>
        <begin position="1"/>
        <end position="19"/>
    </location>
</feature>
<proteinExistence type="predicted"/>
<evidence type="ECO:0000313" key="3">
    <source>
        <dbReference type="EMBL" id="KAL0269117.1"/>
    </source>
</evidence>
<sequence>MKFQVVLLSCFFILGTGSSASTQRPEEKNVEESDDLKELLGEFSDTTAKWNSLVEKFDKVETTECSLPANEAVCKSIREQVKSRNSNEEKDEQMDKEMNVLNSILTSIHEKVEKLDRKMESGVGGSSISTRDYINAMKGLERRLQSFQTSVMSLGREMRMPAKYVEGTDDEDVKRPERRSYDLDDVNGIKHLGKTCKLLIGPYKKLLNNVDRLEGIVKSMSSNDGAVCAMRLQKSGDKLKDIKYMLKGIAEDVKTLSSMSRREIEENEKILKKILYKLKEEINDDDKDDKALQKSLKSFMVKQRKKLEDFISEAVAKLEKSDKDSDDDCDDSDECKKKKGVDTDDTDDTDDDEDEVDNSCNDSDGCDRKKNGKDTDDSDDDDDDDDTDDGKRKKRPSKNDTDDDDDDDDDDDSDDDDDDDTDDDTDDKKSKGKKKNRENLTKKYLPVEDKSHKDVEVLRNSASAGPYGTQKFMTSLFGIPPYIDH</sequence>
<accession>A0AAW2HH45</accession>
<evidence type="ECO:0000256" key="1">
    <source>
        <dbReference type="SAM" id="MobiDB-lite"/>
    </source>
</evidence>
<feature type="compositionally biased region" description="Acidic residues" evidence="1">
    <location>
        <begin position="401"/>
        <end position="425"/>
    </location>
</feature>
<feature type="compositionally biased region" description="Acidic residues" evidence="1">
    <location>
        <begin position="324"/>
        <end position="333"/>
    </location>
</feature>
<feature type="compositionally biased region" description="Basic and acidic residues" evidence="1">
    <location>
        <begin position="365"/>
        <end position="375"/>
    </location>
</feature>
<dbReference type="AlphaFoldDB" id="A0AAW2HH45"/>
<gene>
    <name evidence="3" type="ORF">PYX00_006952</name>
</gene>
<organism evidence="3">
    <name type="scientific">Menopon gallinae</name>
    <name type="common">poultry shaft louse</name>
    <dbReference type="NCBI Taxonomy" id="328185"/>
    <lineage>
        <taxon>Eukaryota</taxon>
        <taxon>Metazoa</taxon>
        <taxon>Ecdysozoa</taxon>
        <taxon>Arthropoda</taxon>
        <taxon>Hexapoda</taxon>
        <taxon>Insecta</taxon>
        <taxon>Pterygota</taxon>
        <taxon>Neoptera</taxon>
        <taxon>Paraneoptera</taxon>
        <taxon>Psocodea</taxon>
        <taxon>Troctomorpha</taxon>
        <taxon>Phthiraptera</taxon>
        <taxon>Amblycera</taxon>
        <taxon>Menoponidae</taxon>
        <taxon>Menopon</taxon>
    </lineage>
</organism>
<name>A0AAW2HH45_9NEOP</name>
<feature type="compositionally biased region" description="Basic and acidic residues" evidence="1">
    <location>
        <begin position="437"/>
        <end position="448"/>
    </location>
</feature>
<comment type="caution">
    <text evidence="3">The sequence shown here is derived from an EMBL/GenBank/DDBJ whole genome shotgun (WGS) entry which is preliminary data.</text>
</comment>
<feature type="region of interest" description="Disordered" evidence="1">
    <location>
        <begin position="317"/>
        <end position="448"/>
    </location>
</feature>
<feature type="compositionally biased region" description="Acidic residues" evidence="1">
    <location>
        <begin position="343"/>
        <end position="357"/>
    </location>
</feature>
<keyword evidence="2" id="KW-0732">Signal</keyword>
<reference evidence="3" key="1">
    <citation type="journal article" date="2024" name="Gigascience">
        <title>Chromosome-level genome of the poultry shaft louse Menopon gallinae provides insight into the host-switching and adaptive evolution of parasitic lice.</title>
        <authorList>
            <person name="Xu Y."/>
            <person name="Ma L."/>
            <person name="Liu S."/>
            <person name="Liang Y."/>
            <person name="Liu Q."/>
            <person name="He Z."/>
            <person name="Tian L."/>
            <person name="Duan Y."/>
            <person name="Cai W."/>
            <person name="Li H."/>
            <person name="Song F."/>
        </authorList>
    </citation>
    <scope>NUCLEOTIDE SEQUENCE</scope>
    <source>
        <strain evidence="3">Cailab_2023a</strain>
    </source>
</reference>
<feature type="chain" id="PRO_5043845095" evidence="2">
    <location>
        <begin position="20"/>
        <end position="485"/>
    </location>
</feature>
<protein>
    <submittedName>
        <fullName evidence="3">Uncharacterized protein</fullName>
    </submittedName>
</protein>